<keyword evidence="11 21" id="KW-0732">Signal</keyword>
<dbReference type="PROSITE" id="PS51450">
    <property type="entry name" value="LRR"/>
    <property type="match status" value="2"/>
</dbReference>
<evidence type="ECO:0000256" key="3">
    <source>
        <dbReference type="ARBA" id="ARBA00004609"/>
    </source>
</evidence>
<keyword evidence="6" id="KW-1003">Cell membrane</keyword>
<evidence type="ECO:0000256" key="8">
    <source>
        <dbReference type="ARBA" id="ARBA00022588"/>
    </source>
</evidence>
<evidence type="ECO:0000313" key="23">
    <source>
        <dbReference type="Proteomes" id="UP001591681"/>
    </source>
</evidence>
<keyword evidence="17" id="KW-0325">Glycoprotein</keyword>
<dbReference type="Gene3D" id="3.80.10.10">
    <property type="entry name" value="Ribonuclease Inhibitor"/>
    <property type="match status" value="2"/>
</dbReference>
<evidence type="ECO:0000256" key="6">
    <source>
        <dbReference type="ARBA" id="ARBA00022475"/>
    </source>
</evidence>
<keyword evidence="13" id="KW-0391">Immunity</keyword>
<evidence type="ECO:0000313" key="22">
    <source>
        <dbReference type="EMBL" id="KAL2078443.1"/>
    </source>
</evidence>
<evidence type="ECO:0000256" key="19">
    <source>
        <dbReference type="ARBA" id="ARBA00023288"/>
    </source>
</evidence>
<dbReference type="PANTHER" id="PTHR10630">
    <property type="entry name" value="MONOCYTE DIFFERENTIATION ANTIGEN CD14"/>
    <property type="match status" value="1"/>
</dbReference>
<evidence type="ECO:0000256" key="13">
    <source>
        <dbReference type="ARBA" id="ARBA00022859"/>
    </source>
</evidence>
<comment type="caution">
    <text evidence="22">The sequence shown here is derived from an EMBL/GenBank/DDBJ whole genome shotgun (WGS) entry which is preliminary data.</text>
</comment>
<evidence type="ECO:0000256" key="1">
    <source>
        <dbReference type="ARBA" id="ARBA00004285"/>
    </source>
</evidence>
<keyword evidence="10" id="KW-0336">GPI-anchor</keyword>
<dbReference type="GO" id="GO:0045121">
    <property type="term" value="C:membrane raft"/>
    <property type="evidence" value="ECO:0007669"/>
    <property type="project" value="UniProtKB-SubCell"/>
</dbReference>
<dbReference type="InterPro" id="IPR016337">
    <property type="entry name" value="Monocyte_diff_Ag_CD14"/>
</dbReference>
<dbReference type="EMBL" id="JBHFQA010000023">
    <property type="protein sequence ID" value="KAL2078443.1"/>
    <property type="molecule type" value="Genomic_DNA"/>
</dbReference>
<evidence type="ECO:0000256" key="15">
    <source>
        <dbReference type="ARBA" id="ARBA00023136"/>
    </source>
</evidence>
<keyword evidence="8" id="KW-0399">Innate immunity</keyword>
<keyword evidence="23" id="KW-1185">Reference proteome</keyword>
<evidence type="ECO:0000256" key="20">
    <source>
        <dbReference type="ARBA" id="ARBA00031013"/>
    </source>
</evidence>
<feature type="signal peptide" evidence="21">
    <location>
        <begin position="1"/>
        <end position="24"/>
    </location>
</feature>
<dbReference type="PANTHER" id="PTHR10630:SF3">
    <property type="entry name" value="MONOCYTE DIFFERENTIATION ANTIGEN CD14"/>
    <property type="match status" value="1"/>
</dbReference>
<dbReference type="InterPro" id="IPR001611">
    <property type="entry name" value="Leu-rich_rpt"/>
</dbReference>
<dbReference type="GO" id="GO:0045087">
    <property type="term" value="P:innate immune response"/>
    <property type="evidence" value="ECO:0007669"/>
    <property type="project" value="UniProtKB-KW"/>
</dbReference>
<evidence type="ECO:0000256" key="14">
    <source>
        <dbReference type="ARBA" id="ARBA00023034"/>
    </source>
</evidence>
<sequence>MKAWHTLLLPLLLWVGSEVGVAMTACTTAKFDDTIRCKCTADTLQDPLTMWVCINTHELEFHDGFLYLQDEYLSKMVEVTGQLKLTMERLSFTRVHICGVLLSALLNILPETKIRRLDFTEAKLLQMTQPPSPTQPFPVTTISMEHVTFHPCLLQSLVPPLNIWLLSSLSHLTLRNVTRGLLVGSSDCVSTVMLVNMTELDLSQNSLTDDSVVNVSRCLSSLTQPVGPLVLSALRLSQNQLHMLQELCPLLQTSPNLVELDLSQNDLNYSAVGSSCFGSTGQLKRLNLSRTGILAAEEVVPVGVEVLDLSGNRLQEFRNPPEELKELYLSDNQLSMLPDLVRATRLEVLTLDRNQLTSLSGEASLMMVLERLSVLRAGGNPYTCGCENTKAVFLLRMYHNKVQDWPEAFLCTDPRNNSAPHWLDDLEDFNCDETSSGMGMSADVLLSVLAVVAVTVMLG</sequence>
<organism evidence="22 23">
    <name type="scientific">Coilia grayii</name>
    <name type="common">Gray's grenadier anchovy</name>
    <dbReference type="NCBI Taxonomy" id="363190"/>
    <lineage>
        <taxon>Eukaryota</taxon>
        <taxon>Metazoa</taxon>
        <taxon>Chordata</taxon>
        <taxon>Craniata</taxon>
        <taxon>Vertebrata</taxon>
        <taxon>Euteleostomi</taxon>
        <taxon>Actinopterygii</taxon>
        <taxon>Neopterygii</taxon>
        <taxon>Teleostei</taxon>
        <taxon>Clupei</taxon>
        <taxon>Clupeiformes</taxon>
        <taxon>Clupeoidei</taxon>
        <taxon>Engraulidae</taxon>
        <taxon>Coilinae</taxon>
        <taxon>Coilia</taxon>
    </lineage>
</organism>
<evidence type="ECO:0000256" key="18">
    <source>
        <dbReference type="ARBA" id="ARBA00023198"/>
    </source>
</evidence>
<dbReference type="AlphaFoldDB" id="A0ABD1ITZ2"/>
<keyword evidence="9" id="KW-0433">Leucine-rich repeat</keyword>
<keyword evidence="7" id="KW-0964">Secreted</keyword>
<keyword evidence="12" id="KW-0677">Repeat</keyword>
<dbReference type="Proteomes" id="UP001591681">
    <property type="component" value="Unassembled WGS sequence"/>
</dbReference>
<dbReference type="GO" id="GO:0005794">
    <property type="term" value="C:Golgi apparatus"/>
    <property type="evidence" value="ECO:0007669"/>
    <property type="project" value="UniProtKB-SubCell"/>
</dbReference>
<protein>
    <recommendedName>
        <fullName evidence="5">Monocyte differentiation antigen CD14</fullName>
    </recommendedName>
    <alternativeName>
        <fullName evidence="20">Myeloid cell-specific leucine-rich glycoprotein</fullName>
    </alternativeName>
</protein>
<evidence type="ECO:0000256" key="9">
    <source>
        <dbReference type="ARBA" id="ARBA00022614"/>
    </source>
</evidence>
<feature type="chain" id="PRO_5044862160" description="Monocyte differentiation antigen CD14" evidence="21">
    <location>
        <begin position="25"/>
        <end position="459"/>
    </location>
</feature>
<dbReference type="GO" id="GO:0098552">
    <property type="term" value="C:side of membrane"/>
    <property type="evidence" value="ECO:0007669"/>
    <property type="project" value="UniProtKB-KW"/>
</dbReference>
<keyword evidence="16" id="KW-1015">Disulfide bond</keyword>
<keyword evidence="18" id="KW-0395">Inflammatory response</keyword>
<evidence type="ECO:0000256" key="12">
    <source>
        <dbReference type="ARBA" id="ARBA00022737"/>
    </source>
</evidence>
<evidence type="ECO:0000256" key="17">
    <source>
        <dbReference type="ARBA" id="ARBA00023180"/>
    </source>
</evidence>
<evidence type="ECO:0000256" key="7">
    <source>
        <dbReference type="ARBA" id="ARBA00022525"/>
    </source>
</evidence>
<evidence type="ECO:0000256" key="11">
    <source>
        <dbReference type="ARBA" id="ARBA00022729"/>
    </source>
</evidence>
<reference evidence="22 23" key="1">
    <citation type="submission" date="2024-09" db="EMBL/GenBank/DDBJ databases">
        <title>A chromosome-level genome assembly of Gray's grenadier anchovy, Coilia grayii.</title>
        <authorList>
            <person name="Fu Z."/>
        </authorList>
    </citation>
    <scope>NUCLEOTIDE SEQUENCE [LARGE SCALE GENOMIC DNA]</scope>
    <source>
        <strain evidence="22">G4</strain>
        <tissue evidence="22">Muscle</tissue>
    </source>
</reference>
<keyword evidence="14" id="KW-0333">Golgi apparatus</keyword>
<accession>A0ABD1ITZ2</accession>
<dbReference type="Pfam" id="PF00560">
    <property type="entry name" value="LRR_1"/>
    <property type="match status" value="1"/>
</dbReference>
<keyword evidence="19" id="KW-0449">Lipoprotein</keyword>
<evidence type="ECO:0000256" key="4">
    <source>
        <dbReference type="ARBA" id="ARBA00004613"/>
    </source>
</evidence>
<evidence type="ECO:0000256" key="5">
    <source>
        <dbReference type="ARBA" id="ARBA00020237"/>
    </source>
</evidence>
<dbReference type="InterPro" id="IPR032675">
    <property type="entry name" value="LRR_dom_sf"/>
</dbReference>
<proteinExistence type="predicted"/>
<keyword evidence="15" id="KW-0472">Membrane</keyword>
<evidence type="ECO:0000256" key="2">
    <source>
        <dbReference type="ARBA" id="ARBA00004555"/>
    </source>
</evidence>
<dbReference type="SUPFAM" id="SSF52058">
    <property type="entry name" value="L domain-like"/>
    <property type="match status" value="1"/>
</dbReference>
<evidence type="ECO:0000256" key="10">
    <source>
        <dbReference type="ARBA" id="ARBA00022622"/>
    </source>
</evidence>
<dbReference type="GO" id="GO:0006954">
    <property type="term" value="P:inflammatory response"/>
    <property type="evidence" value="ECO:0007669"/>
    <property type="project" value="UniProtKB-KW"/>
</dbReference>
<name>A0ABD1ITZ2_9TELE</name>
<dbReference type="GO" id="GO:0005886">
    <property type="term" value="C:plasma membrane"/>
    <property type="evidence" value="ECO:0007669"/>
    <property type="project" value="UniProtKB-SubCell"/>
</dbReference>
<gene>
    <name evidence="22" type="ORF">ACEWY4_026128</name>
</gene>
<dbReference type="SMART" id="SM00364">
    <property type="entry name" value="LRR_BAC"/>
    <property type="match status" value="2"/>
</dbReference>
<dbReference type="GO" id="GO:0005576">
    <property type="term" value="C:extracellular region"/>
    <property type="evidence" value="ECO:0007669"/>
    <property type="project" value="UniProtKB-SubCell"/>
</dbReference>
<evidence type="ECO:0000256" key="21">
    <source>
        <dbReference type="SAM" id="SignalP"/>
    </source>
</evidence>
<evidence type="ECO:0000256" key="16">
    <source>
        <dbReference type="ARBA" id="ARBA00023157"/>
    </source>
</evidence>
<comment type="subcellular location">
    <subcellularLocation>
        <location evidence="3">Cell membrane</location>
        <topology evidence="3">Lipid-anchor</topology>
        <topology evidence="3">GPI-anchor</topology>
    </subcellularLocation>
    <subcellularLocation>
        <location evidence="2">Golgi apparatus</location>
    </subcellularLocation>
    <subcellularLocation>
        <location evidence="1">Membrane raft</location>
    </subcellularLocation>
    <subcellularLocation>
        <location evidence="4">Secreted</location>
    </subcellularLocation>
</comment>